<evidence type="ECO:0000256" key="2">
    <source>
        <dbReference type="SAM" id="Phobius"/>
    </source>
</evidence>
<feature type="compositionally biased region" description="Low complexity" evidence="1">
    <location>
        <begin position="53"/>
        <end position="65"/>
    </location>
</feature>
<keyword evidence="2" id="KW-0812">Transmembrane</keyword>
<evidence type="ECO:0000313" key="3">
    <source>
        <dbReference type="EMBL" id="MRG58805.1"/>
    </source>
</evidence>
<sequence length="247" mass="26932">MAKIYGYYEYDDSLTPGQSEDGGLSQLLFDCEGKLSDHASFHPSERDDDDSSYESTSSTTESDPDADAQAAALLILAVIGAAVGGYALIRKATPHVQQIINERALPAVRSFWNNVRGLGSEATASPMDAADVVTMPTQADACDDDAAPGTDVAVAKPQMTAEEWCARFRAMFEARQFADEQWKILSSVQVVDNNAIRELQREMARSQPEAIVRRVTLMLEAMPQVDEVSKAEPLLIEVRATQGNDLE</sequence>
<evidence type="ECO:0000313" key="4">
    <source>
        <dbReference type="Proteomes" id="UP000431080"/>
    </source>
</evidence>
<comment type="caution">
    <text evidence="3">The sequence shown here is derived from an EMBL/GenBank/DDBJ whole genome shotgun (WGS) entry which is preliminary data.</text>
</comment>
<feature type="transmembrane region" description="Helical" evidence="2">
    <location>
        <begin position="70"/>
        <end position="89"/>
    </location>
</feature>
<feature type="region of interest" description="Disordered" evidence="1">
    <location>
        <begin position="38"/>
        <end position="65"/>
    </location>
</feature>
<reference evidence="3 4" key="1">
    <citation type="submission" date="2019-10" db="EMBL/GenBank/DDBJ databases">
        <authorList>
            <person name="Nie G."/>
            <person name="Ming H."/>
            <person name="Yi B."/>
        </authorList>
    </citation>
    <scope>NUCLEOTIDE SEQUENCE [LARGE SCALE GENOMIC DNA]</scope>
    <source>
        <strain evidence="3 4">CFH 90414</strain>
    </source>
</reference>
<name>A0A6I2F083_9MICO</name>
<accession>A0A6I2F083</accession>
<dbReference type="AlphaFoldDB" id="A0A6I2F083"/>
<organism evidence="3 4">
    <name type="scientific">Agromyces agglutinans</name>
    <dbReference type="NCBI Taxonomy" id="2662258"/>
    <lineage>
        <taxon>Bacteria</taxon>
        <taxon>Bacillati</taxon>
        <taxon>Actinomycetota</taxon>
        <taxon>Actinomycetes</taxon>
        <taxon>Micrococcales</taxon>
        <taxon>Microbacteriaceae</taxon>
        <taxon>Agromyces</taxon>
    </lineage>
</organism>
<dbReference type="RefSeq" id="WP_153683222.1">
    <property type="nucleotide sequence ID" value="NZ_WJIF01000001.1"/>
</dbReference>
<protein>
    <submittedName>
        <fullName evidence="3">Uncharacterized protein</fullName>
    </submittedName>
</protein>
<evidence type="ECO:0000256" key="1">
    <source>
        <dbReference type="SAM" id="MobiDB-lite"/>
    </source>
</evidence>
<proteinExistence type="predicted"/>
<dbReference type="Proteomes" id="UP000431080">
    <property type="component" value="Unassembled WGS sequence"/>
</dbReference>
<dbReference type="EMBL" id="WJIF01000001">
    <property type="protein sequence ID" value="MRG58805.1"/>
    <property type="molecule type" value="Genomic_DNA"/>
</dbReference>
<keyword evidence="4" id="KW-1185">Reference proteome</keyword>
<keyword evidence="2" id="KW-1133">Transmembrane helix</keyword>
<gene>
    <name evidence="3" type="ORF">GE115_02800</name>
</gene>
<keyword evidence="2" id="KW-0472">Membrane</keyword>